<comment type="subcellular location">
    <subcellularLocation>
        <location evidence="1">Membrane</location>
        <topology evidence="1">Single-pass membrane protein</topology>
    </subcellularLocation>
</comment>
<dbReference type="Pfam" id="PF04357">
    <property type="entry name" value="TamB"/>
    <property type="match status" value="1"/>
</dbReference>
<dbReference type="EMBL" id="QRAO01000003">
    <property type="protein sequence ID" value="RDK85282.1"/>
    <property type="molecule type" value="Genomic_DNA"/>
</dbReference>
<protein>
    <submittedName>
        <fullName evidence="7">Uncharacterized protein DUF490</fullName>
    </submittedName>
</protein>
<evidence type="ECO:0000256" key="2">
    <source>
        <dbReference type="ARBA" id="ARBA00022692"/>
    </source>
</evidence>
<dbReference type="RefSeq" id="WP_245946259.1">
    <property type="nucleotide sequence ID" value="NZ_QRAO01000003.1"/>
</dbReference>
<organism evidence="7 8">
    <name type="scientific">Marinirhabdus gelatinilytica</name>
    <dbReference type="NCBI Taxonomy" id="1703343"/>
    <lineage>
        <taxon>Bacteria</taxon>
        <taxon>Pseudomonadati</taxon>
        <taxon>Bacteroidota</taxon>
        <taxon>Flavobacteriia</taxon>
        <taxon>Flavobacteriales</taxon>
        <taxon>Flavobacteriaceae</taxon>
    </lineage>
</organism>
<dbReference type="GO" id="GO:0005886">
    <property type="term" value="C:plasma membrane"/>
    <property type="evidence" value="ECO:0007669"/>
    <property type="project" value="InterPro"/>
</dbReference>
<evidence type="ECO:0000256" key="1">
    <source>
        <dbReference type="ARBA" id="ARBA00004167"/>
    </source>
</evidence>
<sequence>MVILVLLLITIVIVFSIPSVQTYVAKKVTTNLNETYGTDININRLGLNWRGEVDIRGVLINDHHADTLIYAKELQTNILSFSNLIGGDLGFGNIDLNRAKLYVTTYKGEETDNLYIFSEKFNTQPKQEVKPFSMFSNDLSLTESTVRIVDQNLDNPSILHLRNVNIVADDFKITGPDVSANVTELSLDAERGFSIKSAQAGFSYTSEAMLLEALDLRTEKSIIKGNLSFKYGEKGLGDFVDGVTIDATFDGTELATNDINAWYNEFGEDQIINVDGKFQGTMNDFTFTETEISSGGTQLYGTYAIQNLLNEEDFSIKANNHSIRTSYYELRRFMPRVLGDVLPTQLKDLGTVSFQGNTTVTQNRLVTKSGLSTGVGTADLDVELLNYTDTNRASYAGNVVLNKFNLGKLADTPTLGRMTADLTFDGSGFSQESVNTKIEGSVSSFTFQDYTYKNIKVEGRLKDPIFDGDLVIDDPNLKMEFNGLVDVSKEYNQFDFEADIEYAELNKLNLFKRDSVSVFAGRIIMDMDGTTINDASGTIEFVQTFYQTAERDFYFDDFLITSSFEGPVRTIQIQSPDIINGTVSGEFLIEDIPNLFQNSIASIYTNYIPAEVTTNQYLNYEFEVYNKIIDVFVPELQLGDNTKIKGSVASDESKFQLDFRSPELIAFKNYLGNVNIQVDNDNPLFNTYVSVDSVYTGFYNVTDLSLINKTIKDTLFIRSEFKGGEEKEDLFNLSLYHTINPEGKSVVGVKKSDITYKDNVWYLNEDNNDLNKVTFDDNFKTVKIDSLVLNHENEYIQLAGVLRDSTYKDIKAEFRDVNIGNIVPPVDSLRLQGNVNGKLNFLQKNGAYYPNSNVTVDGIVINDIPFGDLVLDIKGNENLSRYNINTTLTNEGVKSINARGDIDVSSDNPTINLLVELNEFNMQAFSPFGGEVITDIRGLISGNARVSGNYKSPDILGRFGLVGSGLKIPYLNTDFDIEDNTQIVVTKNKFDIQSTTITDTKYNTQGTLSGFASHVNFDKWELDLNIDTDNLLALDTPKTEDALYYGTAFISGTADIEGPVDELTIDVTATTEPNTSFKIPISDTQTLGEDTFITFLSPAEKEALMKGEAIEEKEVKGLSLNFDLDITDDAEVEVVVDQENNSRLTGKGIGTLLIRINTLGKFKMWGEYTVLEGVFDFRYGGIIQRKIAIDPGGFIVWEGNPERGKINLTAIYETEANPSVLLDNPAVNRKIPVNVLVDLQGELIQPDIDFRIEFPRTTSTVRSELEYKLQNREQRERQALFLVASDAFVNDDFGGAGAFTGTLADRVSGLVNQLFSDKNSKYSVGLDYSPSSGLPNQQAAGQIGINFSADITERILINGKVGVPVGGATESTVAGDLEVQWLVNEDGSLRINFFNRQADIQFIGESQIFEQGAGISYSVDFDTMKELMAKLFNKKLTLEKEEDLPVTPDDSPFPVDFNQEGNKEENDE</sequence>
<evidence type="ECO:0000313" key="7">
    <source>
        <dbReference type="EMBL" id="RDK85282.1"/>
    </source>
</evidence>
<keyword evidence="2" id="KW-0812">Transmembrane</keyword>
<dbReference type="Proteomes" id="UP000255317">
    <property type="component" value="Unassembled WGS sequence"/>
</dbReference>
<evidence type="ECO:0000259" key="6">
    <source>
        <dbReference type="Pfam" id="PF04357"/>
    </source>
</evidence>
<evidence type="ECO:0000313" key="8">
    <source>
        <dbReference type="Proteomes" id="UP000255317"/>
    </source>
</evidence>
<keyword evidence="4" id="KW-0472">Membrane</keyword>
<feature type="region of interest" description="Disordered" evidence="5">
    <location>
        <begin position="1441"/>
        <end position="1468"/>
    </location>
</feature>
<evidence type="ECO:0000256" key="3">
    <source>
        <dbReference type="ARBA" id="ARBA00022989"/>
    </source>
</evidence>
<evidence type="ECO:0000256" key="5">
    <source>
        <dbReference type="SAM" id="MobiDB-lite"/>
    </source>
</evidence>
<comment type="caution">
    <text evidence="7">The sequence shown here is derived from an EMBL/GenBank/DDBJ whole genome shotgun (WGS) entry which is preliminary data.</text>
</comment>
<reference evidence="7 8" key="1">
    <citation type="submission" date="2018-07" db="EMBL/GenBank/DDBJ databases">
        <title>Genomic Encyclopedia of Type Strains, Phase IV (KMG-IV): sequencing the most valuable type-strain genomes for metagenomic binning, comparative biology and taxonomic classification.</title>
        <authorList>
            <person name="Goeker M."/>
        </authorList>
    </citation>
    <scope>NUCLEOTIDE SEQUENCE [LARGE SCALE GENOMIC DNA]</scope>
    <source>
        <strain evidence="7 8">DSM 101478</strain>
    </source>
</reference>
<keyword evidence="8" id="KW-1185">Reference proteome</keyword>
<accession>A0A370QAB7</accession>
<evidence type="ECO:0000256" key="4">
    <source>
        <dbReference type="ARBA" id="ARBA00023136"/>
    </source>
</evidence>
<dbReference type="InterPro" id="IPR007452">
    <property type="entry name" value="TamB_C"/>
</dbReference>
<proteinExistence type="predicted"/>
<keyword evidence="3" id="KW-1133">Transmembrane helix</keyword>
<gene>
    <name evidence="7" type="ORF">C8D94_103100</name>
</gene>
<dbReference type="GO" id="GO:0009306">
    <property type="term" value="P:protein secretion"/>
    <property type="evidence" value="ECO:0007669"/>
    <property type="project" value="InterPro"/>
</dbReference>
<feature type="domain" description="Translocation and assembly module TamB C-terminal" evidence="6">
    <location>
        <begin position="997"/>
        <end position="1421"/>
    </location>
</feature>
<name>A0A370QAB7_9FLAO</name>